<feature type="non-terminal residue" evidence="1">
    <location>
        <position position="29"/>
    </location>
</feature>
<name>A0A392VIR6_9FABA</name>
<evidence type="ECO:0000313" key="1">
    <source>
        <dbReference type="EMBL" id="MCI86695.1"/>
    </source>
</evidence>
<protein>
    <submittedName>
        <fullName evidence="1">Uncharacterized protein</fullName>
    </submittedName>
</protein>
<evidence type="ECO:0000313" key="2">
    <source>
        <dbReference type="Proteomes" id="UP000265520"/>
    </source>
</evidence>
<organism evidence="1 2">
    <name type="scientific">Trifolium medium</name>
    <dbReference type="NCBI Taxonomy" id="97028"/>
    <lineage>
        <taxon>Eukaryota</taxon>
        <taxon>Viridiplantae</taxon>
        <taxon>Streptophyta</taxon>
        <taxon>Embryophyta</taxon>
        <taxon>Tracheophyta</taxon>
        <taxon>Spermatophyta</taxon>
        <taxon>Magnoliopsida</taxon>
        <taxon>eudicotyledons</taxon>
        <taxon>Gunneridae</taxon>
        <taxon>Pentapetalae</taxon>
        <taxon>rosids</taxon>
        <taxon>fabids</taxon>
        <taxon>Fabales</taxon>
        <taxon>Fabaceae</taxon>
        <taxon>Papilionoideae</taxon>
        <taxon>50 kb inversion clade</taxon>
        <taxon>NPAAA clade</taxon>
        <taxon>Hologalegina</taxon>
        <taxon>IRL clade</taxon>
        <taxon>Trifolieae</taxon>
        <taxon>Trifolium</taxon>
    </lineage>
</organism>
<dbReference type="EMBL" id="LXQA011147408">
    <property type="protein sequence ID" value="MCI86695.1"/>
    <property type="molecule type" value="Genomic_DNA"/>
</dbReference>
<comment type="caution">
    <text evidence="1">The sequence shown here is derived from an EMBL/GenBank/DDBJ whole genome shotgun (WGS) entry which is preliminary data.</text>
</comment>
<dbReference type="Proteomes" id="UP000265520">
    <property type="component" value="Unassembled WGS sequence"/>
</dbReference>
<dbReference type="AlphaFoldDB" id="A0A392VIR6"/>
<proteinExistence type="predicted"/>
<accession>A0A392VIR6</accession>
<keyword evidence="2" id="KW-1185">Reference proteome</keyword>
<reference evidence="1 2" key="1">
    <citation type="journal article" date="2018" name="Front. Plant Sci.">
        <title>Red Clover (Trifolium pratense) and Zigzag Clover (T. medium) - A Picture of Genomic Similarities and Differences.</title>
        <authorList>
            <person name="Dluhosova J."/>
            <person name="Istvanek J."/>
            <person name="Nedelnik J."/>
            <person name="Repkova J."/>
        </authorList>
    </citation>
    <scope>NUCLEOTIDE SEQUENCE [LARGE SCALE GENOMIC DNA]</scope>
    <source>
        <strain evidence="2">cv. 10/8</strain>
        <tissue evidence="1">Leaf</tissue>
    </source>
</reference>
<sequence>MNDPVAIMKRYSLSSHFIIDIVSIIPLPQ</sequence>